<keyword evidence="3" id="KW-1185">Reference proteome</keyword>
<dbReference type="AlphaFoldDB" id="A0AAV3NQF5"/>
<feature type="region of interest" description="Disordered" evidence="1">
    <location>
        <begin position="151"/>
        <end position="172"/>
    </location>
</feature>
<protein>
    <submittedName>
        <fullName evidence="2">Uncharacterized protein</fullName>
    </submittedName>
</protein>
<evidence type="ECO:0000256" key="1">
    <source>
        <dbReference type="SAM" id="MobiDB-lite"/>
    </source>
</evidence>
<evidence type="ECO:0000313" key="2">
    <source>
        <dbReference type="EMBL" id="GAA0141346.1"/>
    </source>
</evidence>
<reference evidence="2 3" key="1">
    <citation type="submission" date="2024-01" db="EMBL/GenBank/DDBJ databases">
        <title>The complete chloroplast genome sequence of Lithospermum erythrorhizon: insights into the phylogenetic relationship among Boraginaceae species and the maternal lineages of purple gromwells.</title>
        <authorList>
            <person name="Okada T."/>
            <person name="Watanabe K."/>
        </authorList>
    </citation>
    <scope>NUCLEOTIDE SEQUENCE [LARGE SCALE GENOMIC DNA]</scope>
</reference>
<accession>A0AAV3NQF5</accession>
<dbReference type="Proteomes" id="UP001454036">
    <property type="component" value="Unassembled WGS sequence"/>
</dbReference>
<gene>
    <name evidence="2" type="ORF">LIER_42660</name>
</gene>
<proteinExistence type="predicted"/>
<organism evidence="2 3">
    <name type="scientific">Lithospermum erythrorhizon</name>
    <name type="common">Purple gromwell</name>
    <name type="synonym">Lithospermum officinale var. erythrorhizon</name>
    <dbReference type="NCBI Taxonomy" id="34254"/>
    <lineage>
        <taxon>Eukaryota</taxon>
        <taxon>Viridiplantae</taxon>
        <taxon>Streptophyta</taxon>
        <taxon>Embryophyta</taxon>
        <taxon>Tracheophyta</taxon>
        <taxon>Spermatophyta</taxon>
        <taxon>Magnoliopsida</taxon>
        <taxon>eudicotyledons</taxon>
        <taxon>Gunneridae</taxon>
        <taxon>Pentapetalae</taxon>
        <taxon>asterids</taxon>
        <taxon>lamiids</taxon>
        <taxon>Boraginales</taxon>
        <taxon>Boraginaceae</taxon>
        <taxon>Boraginoideae</taxon>
        <taxon>Lithospermeae</taxon>
        <taxon>Lithospermum</taxon>
    </lineage>
</organism>
<evidence type="ECO:0000313" key="3">
    <source>
        <dbReference type="Proteomes" id="UP001454036"/>
    </source>
</evidence>
<name>A0AAV3NQF5_LITER</name>
<comment type="caution">
    <text evidence="2">The sequence shown here is derived from an EMBL/GenBank/DDBJ whole genome shotgun (WGS) entry which is preliminary data.</text>
</comment>
<sequence length="274" mass="30084">MDAEIIRNLLKCNLTDEECRPIYLEGEDLAEGIVQCEASVFAKNVCSGYIYAVSGMGSLPKMWLSNLAFEGCEVVELRKDKMGRKALGKTVSQFTGADPRKDLAFDLWIKAPSEKSWILFKLEEDLEPSTDVKALGEGPSKFKLSDEVTIRGGERDSPTYPPGFGPLSIGSDQHEDKRCGDGTFLGYSKGAITLNENSRNISNFGKSSPFSNDKMKAGIDDLFLNEDVNNGIIIRKAVTGESIPKSKLIDCNQHRLNQPINSNQLGEEALIPAL</sequence>
<dbReference type="EMBL" id="BAABME010030440">
    <property type="protein sequence ID" value="GAA0141346.1"/>
    <property type="molecule type" value="Genomic_DNA"/>
</dbReference>